<dbReference type="RefSeq" id="WP_415649603.1">
    <property type="nucleotide sequence ID" value="NZ_AZEC01000001.1"/>
</dbReference>
<feature type="transmembrane region" description="Helical" evidence="14">
    <location>
        <begin position="393"/>
        <end position="413"/>
    </location>
</feature>
<feature type="transmembrane region" description="Helical" evidence="14">
    <location>
        <begin position="117"/>
        <end position="136"/>
    </location>
</feature>
<keyword evidence="5" id="KW-0762">Sugar transport</keyword>
<evidence type="ECO:0000256" key="4">
    <source>
        <dbReference type="ARBA" id="ARBA00022475"/>
    </source>
</evidence>
<dbReference type="InterPro" id="IPR051562">
    <property type="entry name" value="Ascorbate-PTS_EIIC"/>
</dbReference>
<evidence type="ECO:0000256" key="5">
    <source>
        <dbReference type="ARBA" id="ARBA00022597"/>
    </source>
</evidence>
<evidence type="ECO:0000256" key="11">
    <source>
        <dbReference type="ARBA" id="ARBA00038218"/>
    </source>
</evidence>
<comment type="similarity">
    <text evidence="11">Belongs to the UlaA family.</text>
</comment>
<evidence type="ECO:0000256" key="2">
    <source>
        <dbReference type="ARBA" id="ARBA00011738"/>
    </source>
</evidence>
<comment type="subunit">
    <text evidence="2">Homodimer.</text>
</comment>
<evidence type="ECO:0000256" key="12">
    <source>
        <dbReference type="ARBA" id="ARBA00039702"/>
    </source>
</evidence>
<evidence type="ECO:0000256" key="3">
    <source>
        <dbReference type="ARBA" id="ARBA00022448"/>
    </source>
</evidence>
<comment type="caution">
    <text evidence="15">The sequence shown here is derived from an EMBL/GenBank/DDBJ whole genome shotgun (WGS) entry which is preliminary data.</text>
</comment>
<organism evidence="15 16">
    <name type="scientific">Schleiferilactobacillus perolens DSM 12744</name>
    <dbReference type="NCBI Taxonomy" id="1423792"/>
    <lineage>
        <taxon>Bacteria</taxon>
        <taxon>Bacillati</taxon>
        <taxon>Bacillota</taxon>
        <taxon>Bacilli</taxon>
        <taxon>Lactobacillales</taxon>
        <taxon>Lactobacillaceae</taxon>
        <taxon>Schleiferilactobacillus</taxon>
    </lineage>
</organism>
<proteinExistence type="inferred from homology"/>
<feature type="transmembrane region" description="Helical" evidence="14">
    <location>
        <begin position="333"/>
        <end position="354"/>
    </location>
</feature>
<dbReference type="GO" id="GO:0009401">
    <property type="term" value="P:phosphoenolpyruvate-dependent sugar phosphotransferase system"/>
    <property type="evidence" value="ECO:0007669"/>
    <property type="project" value="UniProtKB-KW"/>
</dbReference>
<dbReference type="NCBIfam" id="NF006920">
    <property type="entry name" value="PRK09410.1-2"/>
    <property type="match status" value="1"/>
</dbReference>
<name>A0A0R1N3G2_9LACO</name>
<keyword evidence="3" id="KW-0813">Transport</keyword>
<evidence type="ECO:0000256" key="6">
    <source>
        <dbReference type="ARBA" id="ARBA00022683"/>
    </source>
</evidence>
<feature type="transmembrane region" description="Helical" evidence="14">
    <location>
        <begin position="248"/>
        <end position="270"/>
    </location>
</feature>
<evidence type="ECO:0000256" key="7">
    <source>
        <dbReference type="ARBA" id="ARBA00022692"/>
    </source>
</evidence>
<dbReference type="AlphaFoldDB" id="A0A0R1N3G2"/>
<feature type="transmembrane region" description="Helical" evidence="14">
    <location>
        <begin position="366"/>
        <end position="387"/>
    </location>
</feature>
<comment type="function">
    <text evidence="10">The phosphoenolpyruvate-dependent sugar phosphotransferase system (sugar PTS), a major carbohydrate active transport system, catalyzes the phosphorylation of incoming sugar substrates concomitantly with their translocation across the cell membrane. The enzyme II UlaABC PTS system is involved in ascorbate transport.</text>
</comment>
<feature type="transmembrane region" description="Helical" evidence="14">
    <location>
        <begin position="308"/>
        <end position="327"/>
    </location>
</feature>
<evidence type="ECO:0000256" key="1">
    <source>
        <dbReference type="ARBA" id="ARBA00004651"/>
    </source>
</evidence>
<dbReference type="PANTHER" id="PTHR33843:SF4">
    <property type="entry name" value="ASCORBATE-SPECIFIC PTS SYSTEM EIIC COMPONENT"/>
    <property type="match status" value="1"/>
</dbReference>
<keyword evidence="8 14" id="KW-1133">Transmembrane helix</keyword>
<feature type="transmembrane region" description="Helical" evidence="14">
    <location>
        <begin position="45"/>
        <end position="69"/>
    </location>
</feature>
<dbReference type="InterPro" id="IPR004703">
    <property type="entry name" value="PTS_sugar-sp_permease"/>
</dbReference>
<dbReference type="Proteomes" id="UP000051330">
    <property type="component" value="Unassembled WGS sequence"/>
</dbReference>
<evidence type="ECO:0000313" key="15">
    <source>
        <dbReference type="EMBL" id="KRL14492.1"/>
    </source>
</evidence>
<feature type="transmembrane region" description="Helical" evidence="14">
    <location>
        <begin position="90"/>
        <end position="111"/>
    </location>
</feature>
<dbReference type="STRING" id="1423792.FD09_GL000140"/>
<sequence length="419" mass="44466">MVVINWIAKNVLQNPPILLGLIAALGLVIQRKPFADIIKGSLTAAFGMLILTEGVNMLTGTIASINTAVQTQMGVKVAKGLSDITFTADYGGAVGMAMFLGLIIHLLIARFTPVKTIFLTGHMLWWVPFVIIAGLVEGGVRGNLLIILGAIISACYWSFMPWIMRHYVWDATGDDSFLIGHPTGILSMISGFVAKRVGNKAHSTEDLNIPKGLSFFHEISITGGMVMFLVDIIVGIIAPVLVPKGSNLVMYAINQGLTFGAGLLILLYGVRLLINQIVPAFQGIAEKVVPGAKPAFDVPILFNYRPNAVIIGFITAMITSTILVIIANSFNLFGILLVPLVITSFFECGGAAVIGEGQGGVRGAVIGTATASFVMVALVGFSGVLLSHTIRNWILIFGGNDLSLWSMIAQGIGKLFGGL</sequence>
<evidence type="ECO:0000313" key="16">
    <source>
        <dbReference type="Proteomes" id="UP000051330"/>
    </source>
</evidence>
<protein>
    <recommendedName>
        <fullName evidence="12">Ascorbate-specific PTS system EIIC component</fullName>
    </recommendedName>
    <alternativeName>
        <fullName evidence="13">Ascorbate-specific permease IIC component UlaA</fullName>
    </alternativeName>
</protein>
<evidence type="ECO:0000256" key="13">
    <source>
        <dbReference type="ARBA" id="ARBA00042859"/>
    </source>
</evidence>
<keyword evidence="16" id="KW-1185">Reference proteome</keyword>
<dbReference type="GO" id="GO:0005886">
    <property type="term" value="C:plasma membrane"/>
    <property type="evidence" value="ECO:0007669"/>
    <property type="project" value="UniProtKB-SubCell"/>
</dbReference>
<comment type="subcellular location">
    <subcellularLocation>
        <location evidence="1">Cell membrane</location>
        <topology evidence="1">Multi-pass membrane protein</topology>
    </subcellularLocation>
</comment>
<evidence type="ECO:0000256" key="9">
    <source>
        <dbReference type="ARBA" id="ARBA00023136"/>
    </source>
</evidence>
<dbReference type="EMBL" id="AZEC01000001">
    <property type="protein sequence ID" value="KRL14492.1"/>
    <property type="molecule type" value="Genomic_DNA"/>
</dbReference>
<reference evidence="15 16" key="1">
    <citation type="journal article" date="2015" name="Genome Announc.">
        <title>Expanding the biotechnology potential of lactobacilli through comparative genomics of 213 strains and associated genera.</title>
        <authorList>
            <person name="Sun Z."/>
            <person name="Harris H.M."/>
            <person name="McCann A."/>
            <person name="Guo C."/>
            <person name="Argimon S."/>
            <person name="Zhang W."/>
            <person name="Yang X."/>
            <person name="Jeffery I.B."/>
            <person name="Cooney J.C."/>
            <person name="Kagawa T.F."/>
            <person name="Liu W."/>
            <person name="Song Y."/>
            <person name="Salvetti E."/>
            <person name="Wrobel A."/>
            <person name="Rasinkangas P."/>
            <person name="Parkhill J."/>
            <person name="Rea M.C."/>
            <person name="O'Sullivan O."/>
            <person name="Ritari J."/>
            <person name="Douillard F.P."/>
            <person name="Paul Ross R."/>
            <person name="Yang R."/>
            <person name="Briner A.E."/>
            <person name="Felis G.E."/>
            <person name="de Vos W.M."/>
            <person name="Barrangou R."/>
            <person name="Klaenhammer T.R."/>
            <person name="Caufield P.W."/>
            <person name="Cui Y."/>
            <person name="Zhang H."/>
            <person name="O'Toole P.W."/>
        </authorList>
    </citation>
    <scope>NUCLEOTIDE SEQUENCE [LARGE SCALE GENOMIC DNA]</scope>
    <source>
        <strain evidence="15 16">DSM 12744</strain>
    </source>
</reference>
<keyword evidence="4" id="KW-1003">Cell membrane</keyword>
<feature type="transmembrane region" description="Helical" evidence="14">
    <location>
        <begin position="143"/>
        <end position="164"/>
    </location>
</feature>
<dbReference type="PATRIC" id="fig|1423792.3.peg.143"/>
<evidence type="ECO:0000256" key="8">
    <source>
        <dbReference type="ARBA" id="ARBA00022989"/>
    </source>
</evidence>
<keyword evidence="9 14" id="KW-0472">Membrane</keyword>
<dbReference type="Pfam" id="PF03611">
    <property type="entry name" value="EIIC-GAT"/>
    <property type="match status" value="1"/>
</dbReference>
<keyword evidence="7 14" id="KW-0812">Transmembrane</keyword>
<evidence type="ECO:0000256" key="10">
    <source>
        <dbReference type="ARBA" id="ARBA00037387"/>
    </source>
</evidence>
<feature type="transmembrane region" description="Helical" evidence="14">
    <location>
        <begin position="215"/>
        <end position="242"/>
    </location>
</feature>
<accession>A0A0R1N3G2</accession>
<evidence type="ECO:0000256" key="14">
    <source>
        <dbReference type="SAM" id="Phobius"/>
    </source>
</evidence>
<dbReference type="PANTHER" id="PTHR33843">
    <property type="entry name" value="ASCORBATE-SPECIFIC PTS SYSTEM EIIC COMPONENT"/>
    <property type="match status" value="1"/>
</dbReference>
<gene>
    <name evidence="15" type="ORF">FD09_GL000140</name>
</gene>
<keyword evidence="6" id="KW-0598">Phosphotransferase system</keyword>